<dbReference type="Proteomes" id="UP000030982">
    <property type="component" value="Unassembled WGS sequence"/>
</dbReference>
<evidence type="ECO:0000256" key="1">
    <source>
        <dbReference type="SAM" id="MobiDB-lite"/>
    </source>
</evidence>
<accession>A0A0B2APG8</accession>
<dbReference type="Gene3D" id="2.40.50.140">
    <property type="entry name" value="Nucleic acid-binding proteins"/>
    <property type="match status" value="1"/>
</dbReference>
<dbReference type="InterPro" id="IPR055179">
    <property type="entry name" value="Tex-like_central_region"/>
</dbReference>
<proteinExistence type="predicted"/>
<protein>
    <submittedName>
        <fullName evidence="3">Transcription accessory protein</fullName>
    </submittedName>
</protein>
<dbReference type="EMBL" id="JTDL01000091">
    <property type="protein sequence ID" value="KHL03884.1"/>
    <property type="molecule type" value="Genomic_DNA"/>
</dbReference>
<dbReference type="GO" id="GO:0003729">
    <property type="term" value="F:mRNA binding"/>
    <property type="evidence" value="ECO:0007669"/>
    <property type="project" value="UniProtKB-ARBA"/>
</dbReference>
<dbReference type="SUPFAM" id="SSF47781">
    <property type="entry name" value="RuvA domain 2-like"/>
    <property type="match status" value="2"/>
</dbReference>
<dbReference type="InterPro" id="IPR041692">
    <property type="entry name" value="HHH_9"/>
</dbReference>
<dbReference type="Gene3D" id="1.10.3500.10">
    <property type="entry name" value="Tex N-terminal region-like"/>
    <property type="match status" value="1"/>
</dbReference>
<dbReference type="SMART" id="SM00732">
    <property type="entry name" value="YqgFc"/>
    <property type="match status" value="1"/>
</dbReference>
<name>A0A0B2APG8_9MICC</name>
<dbReference type="Pfam" id="PF16921">
    <property type="entry name" value="Tex_YqgF"/>
    <property type="match status" value="1"/>
</dbReference>
<dbReference type="Gene3D" id="3.30.420.140">
    <property type="entry name" value="YqgF/RNase H-like domain"/>
    <property type="match status" value="1"/>
</dbReference>
<organism evidence="3 4">
    <name type="scientific">Sinomonas humi</name>
    <dbReference type="NCBI Taxonomy" id="1338436"/>
    <lineage>
        <taxon>Bacteria</taxon>
        <taxon>Bacillati</taxon>
        <taxon>Actinomycetota</taxon>
        <taxon>Actinomycetes</taxon>
        <taxon>Micrococcales</taxon>
        <taxon>Micrococcaceae</taxon>
        <taxon>Sinomonas</taxon>
    </lineage>
</organism>
<dbReference type="InterPro" id="IPR050437">
    <property type="entry name" value="Ribos_protein_bS1-like"/>
</dbReference>
<dbReference type="GO" id="GO:0006139">
    <property type="term" value="P:nucleobase-containing compound metabolic process"/>
    <property type="evidence" value="ECO:0007669"/>
    <property type="project" value="InterPro"/>
</dbReference>
<dbReference type="SMART" id="SM00316">
    <property type="entry name" value="S1"/>
    <property type="match status" value="1"/>
</dbReference>
<sequence length="839" mass="89503">MRDAFPEKTAEQISKEIAEKINVVIARELGVKTWQVTAAVGLLDGGATVPFIARYRKEVTGTLDDAQLRDLEERLRYLRELEDRRAAVLSAIHEQGALSDQLREAVLQAATKAELEDLYLPYKSKRRTKAQIAREAGLEPLADAIIADPSRLPDEAASSFVSEEKGVPNAADALAGARAILTERAGQDTELVHELRERLWTRGRVRVQAAEGTNPELAGKYADYADYVQPLESLPGHRVLALLRGEREGALTVAVAEADPRDEAALDEARAGYENAVSRSLGIRGGADTPGGKWLAQTVRIAWRGRLQPRLESDLRSRLFEAAEEEAVRVFASNLRDVLLAAPAGNRAVLGLDPGLRTGVKVAVVDRTGKVVDTATIYPHAPANKWKESLATLEALALKHRIELVAVGNGTASRETDRLAGELLARLPQPGTLAAGQKNDGAMKPAKVIVSEAGASVYSASALASAELPNLDVSLRGAVSIARRLQDPLAELVKIEPKSIGVGQYQHDLTPAKLERSLDAVVEDCVNAVGVDVNTASPSLLSRVAGVGPLLSRSIVEFRDANGPFASRAELKKVPRLGAKAFEQCAGFLRITGGREPLDASAVHPEAYGLAHRILAAAGHAAGTGRPAAPGVTASAVATLDPAQFADERFGLPTVKDVMAELVRPGRDPRPEFVTAALKEGVETIGDLKPGMVLEGTVSNVAAFGAFVDIGVHQDGLVHVSAMSSKFVSDPREVVKSGQVVRVKVLDVDVPRKRISLSLRLDDEVSRPGEDRNREDRNGEQRGTGEDRRRPRNGDGGRRGEGGRDGGRGRDRAGDGGRGAQGVPDTALAEALRRAGLAK</sequence>
<dbReference type="OrthoDB" id="9804714at2"/>
<dbReference type="SUPFAM" id="SSF158832">
    <property type="entry name" value="Tex N-terminal region-like"/>
    <property type="match status" value="1"/>
</dbReference>
<feature type="domain" description="S1 motif" evidence="2">
    <location>
        <begin position="691"/>
        <end position="760"/>
    </location>
</feature>
<dbReference type="InterPro" id="IPR012340">
    <property type="entry name" value="NA-bd_OB-fold"/>
</dbReference>
<dbReference type="InterPro" id="IPR010994">
    <property type="entry name" value="RuvA_2-like"/>
</dbReference>
<dbReference type="SUPFAM" id="SSF50249">
    <property type="entry name" value="Nucleic acid-binding proteins"/>
    <property type="match status" value="1"/>
</dbReference>
<reference evidence="3 4" key="1">
    <citation type="submission" date="2014-09" db="EMBL/GenBank/DDBJ databases">
        <title>Genome sequence of Sinomonas sp. MUSC 117.</title>
        <authorList>
            <person name="Lee L.-H."/>
        </authorList>
    </citation>
    <scope>NUCLEOTIDE SEQUENCE [LARGE SCALE GENOMIC DNA]</scope>
    <source>
        <strain evidence="3 4">MUSC 117</strain>
    </source>
</reference>
<dbReference type="InterPro" id="IPR003029">
    <property type="entry name" value="S1_domain"/>
</dbReference>
<dbReference type="FunFam" id="3.30.420.140:FF:000001">
    <property type="entry name" value="RNA-binding transcriptional accessory protein"/>
    <property type="match status" value="1"/>
</dbReference>
<evidence type="ECO:0000259" key="2">
    <source>
        <dbReference type="PROSITE" id="PS50126"/>
    </source>
</evidence>
<evidence type="ECO:0000313" key="3">
    <source>
        <dbReference type="EMBL" id="KHL03884.1"/>
    </source>
</evidence>
<dbReference type="InterPro" id="IPR044146">
    <property type="entry name" value="S1_Tex"/>
</dbReference>
<gene>
    <name evidence="3" type="ORF">LK10_07995</name>
</gene>
<dbReference type="Pfam" id="PF12836">
    <property type="entry name" value="HHH_3"/>
    <property type="match status" value="1"/>
</dbReference>
<dbReference type="AlphaFoldDB" id="A0A0B2APG8"/>
<feature type="region of interest" description="Disordered" evidence="1">
    <location>
        <begin position="764"/>
        <end position="839"/>
    </location>
</feature>
<evidence type="ECO:0000313" key="4">
    <source>
        <dbReference type="Proteomes" id="UP000030982"/>
    </source>
</evidence>
<dbReference type="GO" id="GO:0005829">
    <property type="term" value="C:cytosol"/>
    <property type="evidence" value="ECO:0007669"/>
    <property type="project" value="TreeGrafter"/>
</dbReference>
<dbReference type="FunFam" id="1.10.10.650:FF:000001">
    <property type="entry name" value="S1 RNA-binding domain 1"/>
    <property type="match status" value="1"/>
</dbReference>
<dbReference type="InterPro" id="IPR006641">
    <property type="entry name" value="YqgF/RNaseH-like_dom"/>
</dbReference>
<dbReference type="STRING" id="1338436.LK10_07995"/>
<dbReference type="InterPro" id="IPR023319">
    <property type="entry name" value="Tex-like_HTH_dom_sf"/>
</dbReference>
<dbReference type="Gene3D" id="1.10.150.310">
    <property type="entry name" value="Tex RuvX-like domain-like"/>
    <property type="match status" value="1"/>
</dbReference>
<feature type="compositionally biased region" description="Low complexity" evidence="1">
    <location>
        <begin position="827"/>
        <end position="839"/>
    </location>
</feature>
<dbReference type="PANTHER" id="PTHR10724">
    <property type="entry name" value="30S RIBOSOMAL PROTEIN S1"/>
    <property type="match status" value="1"/>
</dbReference>
<dbReference type="GO" id="GO:0003735">
    <property type="term" value="F:structural constituent of ribosome"/>
    <property type="evidence" value="ECO:0007669"/>
    <property type="project" value="TreeGrafter"/>
</dbReference>
<keyword evidence="4" id="KW-1185">Reference proteome</keyword>
<dbReference type="FunFam" id="1.10.150.310:FF:000002">
    <property type="entry name" value="Putative transcription modulator/accessory protein"/>
    <property type="match status" value="1"/>
</dbReference>
<comment type="caution">
    <text evidence="3">The sequence shown here is derived from an EMBL/GenBank/DDBJ whole genome shotgun (WGS) entry which is preliminary data.</text>
</comment>
<dbReference type="SUPFAM" id="SSF53098">
    <property type="entry name" value="Ribonuclease H-like"/>
    <property type="match status" value="1"/>
</dbReference>
<feature type="compositionally biased region" description="Basic and acidic residues" evidence="1">
    <location>
        <begin position="764"/>
        <end position="815"/>
    </location>
</feature>
<dbReference type="Pfam" id="PF22706">
    <property type="entry name" value="Tex_central_region"/>
    <property type="match status" value="1"/>
</dbReference>
<dbReference type="GO" id="GO:0006412">
    <property type="term" value="P:translation"/>
    <property type="evidence" value="ECO:0007669"/>
    <property type="project" value="TreeGrafter"/>
</dbReference>
<dbReference type="InterPro" id="IPR018974">
    <property type="entry name" value="Tex-like_N"/>
</dbReference>
<dbReference type="InterPro" id="IPR023323">
    <property type="entry name" value="Tex-like_dom_sf"/>
</dbReference>
<dbReference type="InterPro" id="IPR012337">
    <property type="entry name" value="RNaseH-like_sf"/>
</dbReference>
<dbReference type="Gene3D" id="1.10.10.650">
    <property type="entry name" value="RuvA domain 2-like"/>
    <property type="match status" value="1"/>
</dbReference>
<dbReference type="PROSITE" id="PS50126">
    <property type="entry name" value="S1"/>
    <property type="match status" value="1"/>
</dbReference>
<dbReference type="InterPro" id="IPR032639">
    <property type="entry name" value="Tex_YqgF"/>
</dbReference>
<dbReference type="Pfam" id="PF00575">
    <property type="entry name" value="S1"/>
    <property type="match status" value="1"/>
</dbReference>
<dbReference type="Pfam" id="PF09371">
    <property type="entry name" value="Tex_N"/>
    <property type="match status" value="1"/>
</dbReference>
<dbReference type="CDD" id="cd05685">
    <property type="entry name" value="S1_Tex"/>
    <property type="match status" value="1"/>
</dbReference>
<dbReference type="FunFam" id="2.40.50.140:FF:000051">
    <property type="entry name" value="RNA-binding transcriptional accessory protein"/>
    <property type="match status" value="1"/>
</dbReference>
<dbReference type="InterPro" id="IPR037027">
    <property type="entry name" value="YqgF/RNaseH-like_dom_sf"/>
</dbReference>
<dbReference type="Pfam" id="PF17674">
    <property type="entry name" value="HHH_9"/>
    <property type="match status" value="1"/>
</dbReference>
<dbReference type="PANTHER" id="PTHR10724:SF10">
    <property type="entry name" value="S1 RNA-BINDING DOMAIN-CONTAINING PROTEIN 1"/>
    <property type="match status" value="1"/>
</dbReference>